<name>C9XXY3_CROTZ</name>
<dbReference type="KEGG" id="ctu:CTU_11170"/>
<sequence>MSDQSKHYDYYIVEGPEVKALIDGYDQIGKERNEIMQAAIDKVGAIAWTNSSSWGDKGGLIQAFVWEKGFAFPAPVTIKSEDFWEGKRVVIARGKGNSKEGREYQKTLEAVKDEANKQLKALPLWESYIIDHYGVMRTGIGGQARRGYGFAMLTTYGGRCPGRDDALVFAIPNDKSERHGDVVIPESFQKLTYGQFYDLTNREDEQAA</sequence>
<keyword evidence="2" id="KW-1185">Reference proteome</keyword>
<organism evidence="1 2">
    <name type="scientific">Cronobacter turicensis (strain DSM 18703 / CCUG 55852 / LMG 23827 / z3032)</name>
    <dbReference type="NCBI Taxonomy" id="693216"/>
    <lineage>
        <taxon>Bacteria</taxon>
        <taxon>Pseudomonadati</taxon>
        <taxon>Pseudomonadota</taxon>
        <taxon>Gammaproteobacteria</taxon>
        <taxon>Enterobacterales</taxon>
        <taxon>Enterobacteriaceae</taxon>
        <taxon>Cronobacter</taxon>
    </lineage>
</organism>
<dbReference type="HOGENOM" id="CLU_1335797_0_0_6"/>
<dbReference type="AlphaFoldDB" id="C9XXY3"/>
<protein>
    <submittedName>
        <fullName evidence="1">Eac protein</fullName>
    </submittedName>
</protein>
<gene>
    <name evidence="1" type="ordered locus">Ctu_11170</name>
</gene>
<reference evidence="1 2" key="1">
    <citation type="journal article" date="2010" name="J. Bacteriol.">
        <title>Complete Genome Sequence of Cronobacter turicensis LMG 23827, a foodborne pathogen causing deaths in neonates.</title>
        <authorList>
            <person name="Stephan R."/>
            <person name="Lehner A."/>
            <person name="Tischler P."/>
            <person name="Rattei T."/>
        </authorList>
    </citation>
    <scope>NUCLEOTIDE SEQUENCE [LARGE SCALE GENOMIC DNA]</scope>
    <source>
        <strain evidence="2">DSM 18703 / CCUG 55852 / LMG 23827 / z3032</strain>
    </source>
</reference>
<reference evidence="2" key="2">
    <citation type="journal article" date="2011" name="J. Bacteriol.">
        <title>Complete genome sequence of Cronobacter turicensis LMG 23827, a food-borne pathogen causing deaths in neonates.</title>
        <authorList>
            <person name="Stephan R."/>
            <person name="Lehner A."/>
            <person name="Tischler P."/>
            <person name="Rattei T."/>
        </authorList>
    </citation>
    <scope>NUCLEOTIDE SEQUENCE [LARGE SCALE GENOMIC DNA]</scope>
    <source>
        <strain evidence="2">DSM 18703 / CCUG 55852 / LMG 23827 / z3032</strain>
    </source>
</reference>
<evidence type="ECO:0000313" key="2">
    <source>
        <dbReference type="Proteomes" id="UP000002069"/>
    </source>
</evidence>
<proteinExistence type="predicted"/>
<dbReference type="Proteomes" id="UP000002069">
    <property type="component" value="Chromosome"/>
</dbReference>
<accession>C9XXY3</accession>
<dbReference type="EMBL" id="FN543093">
    <property type="protein sequence ID" value="CBA28837.1"/>
    <property type="molecule type" value="Genomic_DNA"/>
</dbReference>
<evidence type="ECO:0000313" key="1">
    <source>
        <dbReference type="EMBL" id="CBA28837.1"/>
    </source>
</evidence>